<dbReference type="Pfam" id="PF01174">
    <property type="entry name" value="SNO"/>
    <property type="match status" value="1"/>
</dbReference>
<evidence type="ECO:0000313" key="14">
    <source>
        <dbReference type="Proteomes" id="UP000061227"/>
    </source>
</evidence>
<dbReference type="UniPathway" id="UPA00245"/>
<dbReference type="InterPro" id="IPR029062">
    <property type="entry name" value="Class_I_gatase-like"/>
</dbReference>
<dbReference type="OrthoDB" id="9810320at2"/>
<keyword evidence="4 10" id="KW-0315">Glutamine amidotransferase</keyword>
<keyword evidence="14" id="KW-1185">Reference proteome</keyword>
<feature type="active site" description="Nucleophile" evidence="10 11">
    <location>
        <position position="78"/>
    </location>
</feature>
<dbReference type="STRING" id="220714.SAMN05660469_0700"/>
<comment type="pathway">
    <text evidence="10">Cofactor biosynthesis; pyridoxal 5'-phosphate biosynthesis.</text>
</comment>
<dbReference type="InterPro" id="IPR002161">
    <property type="entry name" value="PdxT/SNO"/>
</dbReference>
<dbReference type="EMBL" id="DF968064">
    <property type="protein sequence ID" value="GAP02761.1"/>
    <property type="molecule type" value="Genomic_DNA"/>
</dbReference>
<name>A0A3F3GTE1_9LACO</name>
<keyword evidence="3 10" id="KW-0663">Pyridoxal phosphate</keyword>
<sequence length="185" mass="19901">MKIGVLDLQGAVDEHLQMLAQCGVIGKKVLTVADLDGIDGLIIPGGESTAIMNLLQKFEMLPALRDKVAAGLPVFGTCAGLVLLARPDALAGFDGEVERNGFGRQKDSFQEDVTVAGFNKPFPGVFIRAPYLKSVGKDVQVLAKIDDDRIIAVQHNHILATAFHPELSVDTRLHELFIQMVTAAN</sequence>
<evidence type="ECO:0000256" key="9">
    <source>
        <dbReference type="ARBA" id="ARBA00064749"/>
    </source>
</evidence>
<proteinExistence type="inferred from homology"/>
<dbReference type="GO" id="GO:0005829">
    <property type="term" value="C:cytosol"/>
    <property type="evidence" value="ECO:0007669"/>
    <property type="project" value="TreeGrafter"/>
</dbReference>
<dbReference type="PROSITE" id="PS51130">
    <property type="entry name" value="PDXT_SNO_2"/>
    <property type="match status" value="1"/>
</dbReference>
<feature type="binding site" evidence="10 12">
    <location>
        <begin position="46"/>
        <end position="48"/>
    </location>
    <ligand>
        <name>L-glutamine</name>
        <dbReference type="ChEBI" id="CHEBI:58359"/>
    </ligand>
</feature>
<dbReference type="GO" id="GO:0008614">
    <property type="term" value="P:pyridoxine metabolic process"/>
    <property type="evidence" value="ECO:0007669"/>
    <property type="project" value="TreeGrafter"/>
</dbReference>
<evidence type="ECO:0000256" key="1">
    <source>
        <dbReference type="ARBA" id="ARBA00008345"/>
    </source>
</evidence>
<accession>A0A3F3GTE1</accession>
<evidence type="ECO:0000256" key="5">
    <source>
        <dbReference type="ARBA" id="ARBA00023239"/>
    </source>
</evidence>
<evidence type="ECO:0000256" key="10">
    <source>
        <dbReference type="HAMAP-Rule" id="MF_01615"/>
    </source>
</evidence>
<evidence type="ECO:0000256" key="6">
    <source>
        <dbReference type="ARBA" id="ARBA00047992"/>
    </source>
</evidence>
<feature type="active site" description="Charge relay system" evidence="10 11">
    <location>
        <position position="164"/>
    </location>
</feature>
<keyword evidence="2 10" id="KW-0378">Hydrolase</keyword>
<keyword evidence="5 10" id="KW-0456">Lyase</keyword>
<comment type="catalytic activity">
    <reaction evidence="6 10">
        <text>aldehydo-D-ribose 5-phosphate + D-glyceraldehyde 3-phosphate + L-glutamine = pyridoxal 5'-phosphate + L-glutamate + phosphate + 3 H2O + H(+)</text>
        <dbReference type="Rhea" id="RHEA:31507"/>
        <dbReference type="ChEBI" id="CHEBI:15377"/>
        <dbReference type="ChEBI" id="CHEBI:15378"/>
        <dbReference type="ChEBI" id="CHEBI:29985"/>
        <dbReference type="ChEBI" id="CHEBI:43474"/>
        <dbReference type="ChEBI" id="CHEBI:58273"/>
        <dbReference type="ChEBI" id="CHEBI:58359"/>
        <dbReference type="ChEBI" id="CHEBI:59776"/>
        <dbReference type="ChEBI" id="CHEBI:597326"/>
        <dbReference type="EC" id="4.3.3.6"/>
    </reaction>
</comment>
<feature type="binding site" evidence="10 12">
    <location>
        <position position="99"/>
    </location>
    <ligand>
        <name>L-glutamine</name>
        <dbReference type="ChEBI" id="CHEBI:58359"/>
    </ligand>
</feature>
<comment type="function">
    <text evidence="8 10">Catalyzes the hydrolysis of glutamine to glutamate and ammonia as part of the biosynthesis of pyridoxal 5'-phosphate. The resulting ammonia molecule is channeled to the active site of PdxS.</text>
</comment>
<dbReference type="GO" id="GO:0036381">
    <property type="term" value="F:pyridoxal 5'-phosphate synthase (glutamine hydrolysing) activity"/>
    <property type="evidence" value="ECO:0007669"/>
    <property type="project" value="UniProtKB-UniRule"/>
</dbReference>
<evidence type="ECO:0000256" key="4">
    <source>
        <dbReference type="ARBA" id="ARBA00022962"/>
    </source>
</evidence>
<dbReference type="EC" id="4.3.3.6" evidence="10"/>
<evidence type="ECO:0000256" key="7">
    <source>
        <dbReference type="ARBA" id="ARBA00049534"/>
    </source>
</evidence>
<dbReference type="GO" id="GO:0042823">
    <property type="term" value="P:pyridoxal phosphate biosynthetic process"/>
    <property type="evidence" value="ECO:0007669"/>
    <property type="project" value="UniProtKB-UniRule"/>
</dbReference>
<dbReference type="Proteomes" id="UP000061227">
    <property type="component" value="Unassembled WGS sequence"/>
</dbReference>
<dbReference type="RefSeq" id="WP_059377538.1">
    <property type="nucleotide sequence ID" value="NZ_DF968064.1"/>
</dbReference>
<dbReference type="EC" id="3.5.1.2" evidence="10"/>
<dbReference type="PROSITE" id="PS51273">
    <property type="entry name" value="GATASE_TYPE_1"/>
    <property type="match status" value="1"/>
</dbReference>
<dbReference type="PROSITE" id="PS01236">
    <property type="entry name" value="PDXT_SNO_1"/>
    <property type="match status" value="1"/>
</dbReference>
<dbReference type="CDD" id="cd01749">
    <property type="entry name" value="GATase1_PB"/>
    <property type="match status" value="1"/>
</dbReference>
<dbReference type="HAMAP" id="MF_01615">
    <property type="entry name" value="PdxT"/>
    <property type="match status" value="1"/>
</dbReference>
<evidence type="ECO:0000256" key="12">
    <source>
        <dbReference type="PIRSR" id="PIRSR005639-2"/>
    </source>
</evidence>
<dbReference type="GO" id="GO:0004359">
    <property type="term" value="F:glutaminase activity"/>
    <property type="evidence" value="ECO:0007669"/>
    <property type="project" value="UniProtKB-UniRule"/>
</dbReference>
<dbReference type="PIRSF" id="PIRSF005639">
    <property type="entry name" value="Glut_amidoT_SNO"/>
    <property type="match status" value="1"/>
</dbReference>
<dbReference type="AlphaFoldDB" id="A0A3F3GTE1"/>
<evidence type="ECO:0000256" key="11">
    <source>
        <dbReference type="PIRSR" id="PIRSR005639-1"/>
    </source>
</evidence>
<gene>
    <name evidence="10 13" type="primary">pdxT</name>
    <name evidence="13" type="ORF">FPFC_022110</name>
</gene>
<evidence type="ECO:0000256" key="3">
    <source>
        <dbReference type="ARBA" id="ARBA00022898"/>
    </source>
</evidence>
<evidence type="ECO:0000256" key="2">
    <source>
        <dbReference type="ARBA" id="ARBA00022801"/>
    </source>
</evidence>
<dbReference type="GO" id="GO:0016740">
    <property type="term" value="F:transferase activity"/>
    <property type="evidence" value="ECO:0007669"/>
    <property type="project" value="UniProtKB-KW"/>
</dbReference>
<evidence type="ECO:0000256" key="8">
    <source>
        <dbReference type="ARBA" id="ARBA00054599"/>
    </source>
</evidence>
<dbReference type="PANTHER" id="PTHR31559">
    <property type="entry name" value="PYRIDOXAL 5'-PHOSPHATE SYNTHASE SUBUNIT SNO"/>
    <property type="match status" value="1"/>
</dbReference>
<dbReference type="NCBIfam" id="TIGR03800">
    <property type="entry name" value="PLP_synth_Pdx2"/>
    <property type="match status" value="1"/>
</dbReference>
<dbReference type="GO" id="GO:0006543">
    <property type="term" value="P:L-glutamine catabolic process"/>
    <property type="evidence" value="ECO:0007669"/>
    <property type="project" value="UniProtKB-UniRule"/>
</dbReference>
<comment type="similarity">
    <text evidence="1 10">Belongs to the glutaminase PdxT/SNO family.</text>
</comment>
<dbReference type="FunFam" id="3.40.50.880:FF:000010">
    <property type="entry name" value="uncharacterized protein LOC100176842 isoform X2"/>
    <property type="match status" value="1"/>
</dbReference>
<organism evidence="13 14">
    <name type="scientific">Fructobacillus pseudoficulneus</name>
    <dbReference type="NCBI Taxonomy" id="220714"/>
    <lineage>
        <taxon>Bacteria</taxon>
        <taxon>Bacillati</taxon>
        <taxon>Bacillota</taxon>
        <taxon>Bacilli</taxon>
        <taxon>Lactobacillales</taxon>
        <taxon>Lactobacillaceae</taxon>
        <taxon>Fructobacillus</taxon>
    </lineage>
</organism>
<dbReference type="SUPFAM" id="SSF52317">
    <property type="entry name" value="Class I glutamine amidotransferase-like"/>
    <property type="match status" value="1"/>
</dbReference>
<reference evidence="13 14" key="1">
    <citation type="journal article" date="2015" name="BMC Genomics">
        <title>Comparative genomics of Fructobacillus spp. and Leuconostoc spp. reveals niche-specific evolution of Fructobacillus spp.</title>
        <authorList>
            <person name="Endo A."/>
            <person name="Tanizawa Y."/>
            <person name="Tanaka N."/>
            <person name="Maeno S."/>
            <person name="Kumar H."/>
            <person name="Shiwa Y."/>
            <person name="Okada S."/>
            <person name="Yoshikawa H."/>
            <person name="Dicks L."/>
            <person name="Nakagawa J."/>
            <person name="Arita M."/>
        </authorList>
    </citation>
    <scope>NUCLEOTIDE SEQUENCE [LARGE SCALE GENOMIC DNA]</scope>
    <source>
        <strain evidence="13 14">DSM 15468</strain>
    </source>
</reference>
<dbReference type="PANTHER" id="PTHR31559:SF0">
    <property type="entry name" value="PYRIDOXAL 5'-PHOSPHATE SYNTHASE SUBUNIT SNO1-RELATED"/>
    <property type="match status" value="1"/>
</dbReference>
<evidence type="ECO:0000313" key="13">
    <source>
        <dbReference type="EMBL" id="GAP02761.1"/>
    </source>
</evidence>
<feature type="active site" description="Charge relay system" evidence="10 11">
    <location>
        <position position="166"/>
    </location>
</feature>
<protein>
    <recommendedName>
        <fullName evidence="10">Pyridoxal 5'-phosphate synthase subunit PdxT</fullName>
        <ecNumber evidence="10">4.3.3.6</ecNumber>
    </recommendedName>
    <alternativeName>
        <fullName evidence="10">Pdx2</fullName>
    </alternativeName>
    <alternativeName>
        <fullName evidence="10">Pyridoxal 5'-phosphate synthase glutaminase subunit</fullName>
        <ecNumber evidence="10">3.5.1.2</ecNumber>
    </alternativeName>
</protein>
<dbReference type="InterPro" id="IPR021196">
    <property type="entry name" value="PdxT/SNO_CS"/>
</dbReference>
<keyword evidence="13" id="KW-0808">Transferase</keyword>
<feature type="binding site" evidence="10 12">
    <location>
        <begin position="127"/>
        <end position="128"/>
    </location>
    <ligand>
        <name>L-glutamine</name>
        <dbReference type="ChEBI" id="CHEBI:58359"/>
    </ligand>
</feature>
<dbReference type="GO" id="GO:1903600">
    <property type="term" value="C:glutaminase complex"/>
    <property type="evidence" value="ECO:0007669"/>
    <property type="project" value="TreeGrafter"/>
</dbReference>
<comment type="subunit">
    <text evidence="9 10">In the presence of PdxS, forms a dodecamer of heterodimers. Only shows activity in the heterodimer.</text>
</comment>
<dbReference type="Gene3D" id="3.40.50.880">
    <property type="match status" value="1"/>
</dbReference>
<comment type="catalytic activity">
    <reaction evidence="7 10">
        <text>L-glutamine + H2O = L-glutamate + NH4(+)</text>
        <dbReference type="Rhea" id="RHEA:15889"/>
        <dbReference type="ChEBI" id="CHEBI:15377"/>
        <dbReference type="ChEBI" id="CHEBI:28938"/>
        <dbReference type="ChEBI" id="CHEBI:29985"/>
        <dbReference type="ChEBI" id="CHEBI:58359"/>
        <dbReference type="EC" id="3.5.1.2"/>
    </reaction>
</comment>